<keyword evidence="5" id="KW-0833">Ubl conjugation pathway</keyword>
<dbReference type="PANTHER" id="PTHR12830:SF9">
    <property type="entry name" value="ANAPHASE-PROMOTING COMPLEX SUBUNIT 5"/>
    <property type="match status" value="1"/>
</dbReference>
<feature type="region of interest" description="Disordered" evidence="7">
    <location>
        <begin position="364"/>
        <end position="387"/>
    </location>
</feature>
<feature type="domain" description="Anaphase-promoting complex subunit 5" evidence="8">
    <location>
        <begin position="221"/>
        <end position="355"/>
    </location>
</feature>
<evidence type="ECO:0000313" key="9">
    <source>
        <dbReference type="EMBL" id="JAC83280.1"/>
    </source>
</evidence>
<evidence type="ECO:0000256" key="3">
    <source>
        <dbReference type="ARBA" id="ARBA00022618"/>
    </source>
</evidence>
<dbReference type="GO" id="GO:0051301">
    <property type="term" value="P:cell division"/>
    <property type="evidence" value="ECO:0007669"/>
    <property type="project" value="UniProtKB-KW"/>
</dbReference>
<dbReference type="InterPro" id="IPR037679">
    <property type="entry name" value="Apc5"/>
</dbReference>
<keyword evidence="4" id="KW-0498">Mitosis</keyword>
<proteinExistence type="inferred from homology"/>
<evidence type="ECO:0000256" key="1">
    <source>
        <dbReference type="ARBA" id="ARBA00007450"/>
    </source>
</evidence>
<dbReference type="EMBL" id="GBEZ01001717">
    <property type="protein sequence ID" value="JAC83280.1"/>
    <property type="molecule type" value="Transcribed_RNA"/>
</dbReference>
<organism evidence="9">
    <name type="scientific">Tetraselmis sp. GSL018</name>
    <dbReference type="NCBI Taxonomy" id="582737"/>
    <lineage>
        <taxon>Eukaryota</taxon>
        <taxon>Viridiplantae</taxon>
        <taxon>Chlorophyta</taxon>
        <taxon>core chlorophytes</taxon>
        <taxon>Chlorodendrophyceae</taxon>
        <taxon>Chlorodendrales</taxon>
        <taxon>Chlorodendraceae</taxon>
        <taxon>Tetraselmis</taxon>
    </lineage>
</organism>
<dbReference type="Pfam" id="PF12862">
    <property type="entry name" value="ANAPC5"/>
    <property type="match status" value="1"/>
</dbReference>
<evidence type="ECO:0000256" key="7">
    <source>
        <dbReference type="SAM" id="MobiDB-lite"/>
    </source>
</evidence>
<dbReference type="GO" id="GO:0031145">
    <property type="term" value="P:anaphase-promoting complex-dependent catabolic process"/>
    <property type="evidence" value="ECO:0007669"/>
    <property type="project" value="TreeGrafter"/>
</dbReference>
<evidence type="ECO:0000256" key="6">
    <source>
        <dbReference type="ARBA" id="ARBA00023306"/>
    </source>
</evidence>
<evidence type="ECO:0000256" key="4">
    <source>
        <dbReference type="ARBA" id="ARBA00022776"/>
    </source>
</evidence>
<comment type="similarity">
    <text evidence="1">Belongs to the APC5 family.</text>
</comment>
<evidence type="ECO:0000256" key="2">
    <source>
        <dbReference type="ARBA" id="ARBA00016066"/>
    </source>
</evidence>
<dbReference type="PANTHER" id="PTHR12830">
    <property type="entry name" value="ANAPHASE-PROMOTING COMPLEX SUBUNIT 5"/>
    <property type="match status" value="1"/>
</dbReference>
<keyword evidence="6" id="KW-0131">Cell cycle</keyword>
<evidence type="ECO:0000256" key="5">
    <source>
        <dbReference type="ARBA" id="ARBA00022786"/>
    </source>
</evidence>
<dbReference type="InterPro" id="IPR026000">
    <property type="entry name" value="Apc5_dom"/>
</dbReference>
<dbReference type="AlphaFoldDB" id="A0A061SK49"/>
<reference evidence="9" key="1">
    <citation type="submission" date="2014-05" db="EMBL/GenBank/DDBJ databases">
        <title>The transcriptome of the halophilic microalga Tetraselmis sp. GSL018 isolated from the Great Salt Lake, Utah.</title>
        <authorList>
            <person name="Jinkerson R.E."/>
            <person name="D'Adamo S."/>
            <person name="Posewitz M.C."/>
        </authorList>
    </citation>
    <scope>NUCLEOTIDE SEQUENCE</scope>
    <source>
        <strain evidence="9">GSL018</strain>
    </source>
</reference>
<sequence>MLRPHEITLCQLVNICAPRDCEINRGVTQSSLNFLLHELNNVNVNSTRSPPLSITLQRIAASFPGQLGSRLANEILKSLQMISSPDDLMQFFIDMRGMIAEGSADDGLEDPDSPALLSPRSVLGVFVRQCVAKAAAMSFEATCRLWEEVVEYTRDDMQMWSDELGSQLRAEGALRDSLQLEHLLNLRIAEAERPAGASRSAAVEQELEQLGDLSSILPKVHLLRHIRSTRSRDAIASSAHLHAYFDYTNGRQRPSLAALGFSEQPLGGGGLLSGAAATSHNLYKNLGAAMDVAAVYNTSGGIGRFQSALLSLTTAHASLGETSEAMQALEEGMHLAQQAMDPGALAHALAALCRLGVISHPCSSPFHRPQSTKGTPGGPSGLPGDTAAASHTRTLIQILERCLARGQDLKLPHLVAYARLALAQLQLQHGACFFSRKAIRSACRPAAPGVGAVVQELARLQHLCDLAAADPPVSVHSTDPVTPHTVPFASNMRGVYPSTKGLFSGTAGVGQMGAAVRQLAGEAHVLAAESWSQHGCPELSACHAVVYSACYPSTAKADDLAACLSGVCRSVGATRGAAHSRALLQVAGETFQLGAHPKLSAAAIASMCDEAAHRGEAQGALEASARMRALAPIGASAQSPAWIEAEMAHARALMAAGDHVEAEQAARILFNECVAAGQEVACARLLGLMGRCRLESGSPVLALPYLLTCLEHCKHMSLEHDRVEAGVGLAELWCSLGEAHVPRALSMLRSLLPFVLVRGALELRARAQLCMARSMLMVADRRDVIANPQPVLRLLGSSAECYSRIGMYRRAAEVHYLSALLADSAGLHQRRNAEAVAWQACLTESNGDHQAQRSVLTAAC</sequence>
<keyword evidence="3" id="KW-0132">Cell division</keyword>
<dbReference type="GO" id="GO:0045842">
    <property type="term" value="P:positive regulation of mitotic metaphase/anaphase transition"/>
    <property type="evidence" value="ECO:0007669"/>
    <property type="project" value="TreeGrafter"/>
</dbReference>
<name>A0A061SK49_9CHLO</name>
<gene>
    <name evidence="9" type="primary">APC5</name>
    <name evidence="9" type="ORF">TSPGSL018_3722</name>
</gene>
<evidence type="ECO:0000259" key="8">
    <source>
        <dbReference type="Pfam" id="PF12862"/>
    </source>
</evidence>
<dbReference type="GO" id="GO:0005680">
    <property type="term" value="C:anaphase-promoting complex"/>
    <property type="evidence" value="ECO:0007669"/>
    <property type="project" value="InterPro"/>
</dbReference>
<protein>
    <recommendedName>
        <fullName evidence="2">Anaphase-promoting complex subunit 5</fullName>
    </recommendedName>
</protein>
<accession>A0A061SK49</accession>
<dbReference type="GO" id="GO:0070979">
    <property type="term" value="P:protein K11-linked ubiquitination"/>
    <property type="evidence" value="ECO:0007669"/>
    <property type="project" value="TreeGrafter"/>
</dbReference>